<dbReference type="OMA" id="YPGRCIS"/>
<dbReference type="AlphaFoldDB" id="A0A4U6TGN5"/>
<dbReference type="PANTHER" id="PTHR48258">
    <property type="entry name" value="DUF4218 DOMAIN-CONTAINING PROTEIN-RELATED"/>
    <property type="match status" value="1"/>
</dbReference>
<protein>
    <recommendedName>
        <fullName evidence="1">DUF4218 domain-containing protein</fullName>
    </recommendedName>
</protein>
<organism evidence="2 3">
    <name type="scientific">Setaria viridis</name>
    <name type="common">Green bristlegrass</name>
    <name type="synonym">Setaria italica subsp. viridis</name>
    <dbReference type="NCBI Taxonomy" id="4556"/>
    <lineage>
        <taxon>Eukaryota</taxon>
        <taxon>Viridiplantae</taxon>
        <taxon>Streptophyta</taxon>
        <taxon>Embryophyta</taxon>
        <taxon>Tracheophyta</taxon>
        <taxon>Spermatophyta</taxon>
        <taxon>Magnoliopsida</taxon>
        <taxon>Liliopsida</taxon>
        <taxon>Poales</taxon>
        <taxon>Poaceae</taxon>
        <taxon>PACMAD clade</taxon>
        <taxon>Panicoideae</taxon>
        <taxon>Panicodae</taxon>
        <taxon>Paniceae</taxon>
        <taxon>Cenchrinae</taxon>
        <taxon>Setaria</taxon>
    </lineage>
</organism>
<feature type="domain" description="DUF4218" evidence="1">
    <location>
        <begin position="1"/>
        <end position="47"/>
    </location>
</feature>
<dbReference type="EMBL" id="CM016559">
    <property type="protein sequence ID" value="TKV99718.1"/>
    <property type="molecule type" value="Genomic_DNA"/>
</dbReference>
<proteinExistence type="predicted"/>
<dbReference type="Proteomes" id="UP000298652">
    <property type="component" value="Chromosome 8"/>
</dbReference>
<dbReference type="Pfam" id="PF13960">
    <property type="entry name" value="DUF4218"/>
    <property type="match status" value="1"/>
</dbReference>
<evidence type="ECO:0000259" key="1">
    <source>
        <dbReference type="Pfam" id="PF13960"/>
    </source>
</evidence>
<dbReference type="PANTHER" id="PTHR48258:SF3">
    <property type="entry name" value="FK506-BINDING PROTEIN 4-LIKE ISOFORM X1"/>
    <property type="match status" value="1"/>
</dbReference>
<keyword evidence="3" id="KW-1185">Reference proteome</keyword>
<evidence type="ECO:0000313" key="3">
    <source>
        <dbReference type="Proteomes" id="UP000298652"/>
    </source>
</evidence>
<dbReference type="InterPro" id="IPR025452">
    <property type="entry name" value="DUF4218"/>
</dbReference>
<accession>A0A4U6TGN5</accession>
<name>A0A4U6TGN5_SETVI</name>
<gene>
    <name evidence="2" type="ORF">SEVIR_8G061900v2</name>
</gene>
<sequence>MRLRKKVQNRARVEGCIVEAELVEKATNHLSFYFKPTVQSVRNKIPRYDDGTGTFESSCNLQIFQYPGRCISPRGVRALSTEEYEAAFLHVLTNMPEMDEHFNKFEKEQWKSRNRPTPEQLRDLRLNGWKASRGKRGLNFFDWFKEEKSNKLWVL</sequence>
<dbReference type="Gramene" id="TKV99718">
    <property type="protein sequence ID" value="TKV99718"/>
    <property type="gene ID" value="SEVIR_8G061900v2"/>
</dbReference>
<reference evidence="2" key="1">
    <citation type="submission" date="2019-03" db="EMBL/GenBank/DDBJ databases">
        <title>WGS assembly of Setaria viridis.</title>
        <authorList>
            <person name="Huang P."/>
            <person name="Jenkins J."/>
            <person name="Grimwood J."/>
            <person name="Barry K."/>
            <person name="Healey A."/>
            <person name="Mamidi S."/>
            <person name="Sreedasyam A."/>
            <person name="Shu S."/>
            <person name="Feldman M."/>
            <person name="Wu J."/>
            <person name="Yu Y."/>
            <person name="Chen C."/>
            <person name="Johnson J."/>
            <person name="Rokhsar D."/>
            <person name="Baxter I."/>
            <person name="Schmutz J."/>
            <person name="Brutnell T."/>
            <person name="Kellogg E."/>
        </authorList>
    </citation>
    <scope>NUCLEOTIDE SEQUENCE [LARGE SCALE GENOMIC DNA]</scope>
</reference>
<evidence type="ECO:0000313" key="2">
    <source>
        <dbReference type="EMBL" id="TKV99718.1"/>
    </source>
</evidence>